<reference evidence="1" key="1">
    <citation type="submission" date="2021-01" db="EMBL/GenBank/DDBJ databases">
        <authorList>
            <consortium name="Genoscope - CEA"/>
            <person name="William W."/>
        </authorList>
    </citation>
    <scope>NUCLEOTIDE SEQUENCE</scope>
</reference>
<dbReference type="EMBL" id="CAJJDN010000086">
    <property type="protein sequence ID" value="CAD8106309.1"/>
    <property type="molecule type" value="Genomic_DNA"/>
</dbReference>
<dbReference type="AlphaFoldDB" id="A0A8S1PUR3"/>
<protein>
    <submittedName>
        <fullName evidence="1">Uncharacterized protein</fullName>
    </submittedName>
</protein>
<dbReference type="Proteomes" id="UP000692954">
    <property type="component" value="Unassembled WGS sequence"/>
</dbReference>
<accession>A0A8S1PUR3</accession>
<name>A0A8S1PUR3_9CILI</name>
<evidence type="ECO:0000313" key="2">
    <source>
        <dbReference type="Proteomes" id="UP000692954"/>
    </source>
</evidence>
<proteinExistence type="predicted"/>
<gene>
    <name evidence="1" type="ORF">PSON_ATCC_30995.1.T0860142</name>
</gene>
<keyword evidence="2" id="KW-1185">Reference proteome</keyword>
<comment type="caution">
    <text evidence="1">The sequence shown here is derived from an EMBL/GenBank/DDBJ whole genome shotgun (WGS) entry which is preliminary data.</text>
</comment>
<organism evidence="1 2">
    <name type="scientific">Paramecium sonneborni</name>
    <dbReference type="NCBI Taxonomy" id="65129"/>
    <lineage>
        <taxon>Eukaryota</taxon>
        <taxon>Sar</taxon>
        <taxon>Alveolata</taxon>
        <taxon>Ciliophora</taxon>
        <taxon>Intramacronucleata</taxon>
        <taxon>Oligohymenophorea</taxon>
        <taxon>Peniculida</taxon>
        <taxon>Parameciidae</taxon>
        <taxon>Paramecium</taxon>
    </lineage>
</organism>
<evidence type="ECO:0000313" key="1">
    <source>
        <dbReference type="EMBL" id="CAD8106309.1"/>
    </source>
</evidence>
<sequence length="79" mass="9658">MKVKSIQIIIIVQNIQQEKDLMVKFIRAYNKKKERWLPQKQYHLMERLIHSIQILHDYKNFTIQMNSYDQQSNIVKQAV</sequence>